<reference evidence="3 4" key="1">
    <citation type="submission" date="2023-07" db="EMBL/GenBank/DDBJ databases">
        <title>Sequencing the genomes of 1000 actinobacteria strains.</title>
        <authorList>
            <person name="Klenk H.-P."/>
        </authorList>
    </citation>
    <scope>NUCLEOTIDE SEQUENCE [LARGE SCALE GENOMIC DNA]</scope>
    <source>
        <strain evidence="3 4">DSM 44388</strain>
    </source>
</reference>
<dbReference type="PANTHER" id="PTHR43666">
    <property type="entry name" value="TLDD PROTEIN"/>
    <property type="match status" value="1"/>
</dbReference>
<comment type="caution">
    <text evidence="3">The sequence shown here is derived from an EMBL/GenBank/DDBJ whole genome shotgun (WGS) entry which is preliminary data.</text>
</comment>
<gene>
    <name evidence="3" type="ORF">J2S57_004337</name>
</gene>
<dbReference type="Proteomes" id="UP001235712">
    <property type="component" value="Unassembled WGS sequence"/>
</dbReference>
<dbReference type="InterPro" id="IPR035068">
    <property type="entry name" value="TldD/PmbA_N"/>
</dbReference>
<protein>
    <submittedName>
        <fullName evidence="3">Zn-dependent protease</fullName>
    </submittedName>
</protein>
<evidence type="ECO:0000313" key="4">
    <source>
        <dbReference type="Proteomes" id="UP001235712"/>
    </source>
</evidence>
<dbReference type="InterPro" id="IPR045569">
    <property type="entry name" value="Metalloprtase-TldD/E_C"/>
</dbReference>
<keyword evidence="3" id="KW-0378">Hydrolase</keyword>
<accession>A0ABT9P7C1</accession>
<dbReference type="GO" id="GO:0008233">
    <property type="term" value="F:peptidase activity"/>
    <property type="evidence" value="ECO:0007669"/>
    <property type="project" value="UniProtKB-KW"/>
</dbReference>
<keyword evidence="4" id="KW-1185">Reference proteome</keyword>
<dbReference type="Pfam" id="PF19290">
    <property type="entry name" value="PmbA_TldD_2nd"/>
    <property type="match status" value="1"/>
</dbReference>
<name>A0ABT9P7C1_9ACTN</name>
<dbReference type="InterPro" id="IPR036059">
    <property type="entry name" value="TldD/PmbA_sf"/>
</dbReference>
<dbReference type="Gene3D" id="3.30.2290.10">
    <property type="entry name" value="PmbA/TldD superfamily"/>
    <property type="match status" value="1"/>
</dbReference>
<feature type="domain" description="Metalloprotease TldD/E central" evidence="2">
    <location>
        <begin position="144"/>
        <end position="214"/>
    </location>
</feature>
<evidence type="ECO:0000313" key="3">
    <source>
        <dbReference type="EMBL" id="MDP9828588.1"/>
    </source>
</evidence>
<evidence type="ECO:0000259" key="1">
    <source>
        <dbReference type="Pfam" id="PF19289"/>
    </source>
</evidence>
<evidence type="ECO:0000259" key="2">
    <source>
        <dbReference type="Pfam" id="PF19290"/>
    </source>
</evidence>
<feature type="domain" description="Metalloprotease TldD/E C-terminal" evidence="1">
    <location>
        <begin position="222"/>
        <end position="455"/>
    </location>
</feature>
<dbReference type="SUPFAM" id="SSF111283">
    <property type="entry name" value="Putative modulator of DNA gyrase, PmbA/TldD"/>
    <property type="match status" value="1"/>
</dbReference>
<dbReference type="Pfam" id="PF19289">
    <property type="entry name" value="PmbA_TldD_3rd"/>
    <property type="match status" value="1"/>
</dbReference>
<dbReference type="EMBL" id="JAUSQZ010000001">
    <property type="protein sequence ID" value="MDP9828588.1"/>
    <property type="molecule type" value="Genomic_DNA"/>
</dbReference>
<keyword evidence="3" id="KW-0645">Protease</keyword>
<dbReference type="InterPro" id="IPR045570">
    <property type="entry name" value="Metalloprtase-TldD/E_cen_dom"/>
</dbReference>
<proteinExistence type="predicted"/>
<sequence>MSTASELVEIALGAVPADLGAAVLVSETSTVNLRWALSGLTTNGLTSARTVTVIVGAPVSGGTGAGVLSRSGLDAAGVRTLVADTVALARAAEPAEDAAPFATGDELPGFADPGAETGASTLGGVAEALGEVFGRSRAQNRESFGFALHEVVTTWLGTSGGLRYRHEQPRGTIELTGKAGARSRSAYVAGATRDFSDVDVLALDDEIATRLRWQERTVALEPGRYTTVLPPTSVADLMIYLLWSADARTAHEGRSVFSKPGGGTRVGEKITGSPLSLLSDPFHPGLGCADRVLTTSSSPMASVFDNGLPSPAAAWLDSGTISALPSSRHTASLTGLPVTPAAENLVLTGTDGTGSTMDLLEGVEHGLLLSSMWYIREVEAQTLLLTGLTRDGVYVVENGEVVGATTNFRYNESPVDLLSRVEAYGATEVCLSREWGEWFTRTAMPALRITDFNMSTVAEGA</sequence>
<dbReference type="PANTHER" id="PTHR43666:SF1">
    <property type="entry name" value="CONSERVED PROTEIN"/>
    <property type="match status" value="1"/>
</dbReference>
<dbReference type="GO" id="GO:0006508">
    <property type="term" value="P:proteolysis"/>
    <property type="evidence" value="ECO:0007669"/>
    <property type="project" value="UniProtKB-KW"/>
</dbReference>
<organism evidence="3 4">
    <name type="scientific">Kineosporia succinea</name>
    <dbReference type="NCBI Taxonomy" id="84632"/>
    <lineage>
        <taxon>Bacteria</taxon>
        <taxon>Bacillati</taxon>
        <taxon>Actinomycetota</taxon>
        <taxon>Actinomycetes</taxon>
        <taxon>Kineosporiales</taxon>
        <taxon>Kineosporiaceae</taxon>
        <taxon>Kineosporia</taxon>
    </lineage>
</organism>
<dbReference type="RefSeq" id="WP_307245917.1">
    <property type="nucleotide sequence ID" value="NZ_JAUSQZ010000001.1"/>
</dbReference>